<dbReference type="Proteomes" id="UP000044602">
    <property type="component" value="Unassembled WGS sequence"/>
</dbReference>
<evidence type="ECO:0000256" key="1">
    <source>
        <dbReference type="SAM" id="MobiDB-lite"/>
    </source>
</evidence>
<feature type="non-terminal residue" evidence="2">
    <location>
        <position position="66"/>
    </location>
</feature>
<proteinExistence type="predicted"/>
<organism evidence="2 3">
    <name type="scientific">Verticillium longisporum</name>
    <name type="common">Verticillium dahliae var. longisporum</name>
    <dbReference type="NCBI Taxonomy" id="100787"/>
    <lineage>
        <taxon>Eukaryota</taxon>
        <taxon>Fungi</taxon>
        <taxon>Dikarya</taxon>
        <taxon>Ascomycota</taxon>
        <taxon>Pezizomycotina</taxon>
        <taxon>Sordariomycetes</taxon>
        <taxon>Hypocreomycetidae</taxon>
        <taxon>Glomerellales</taxon>
        <taxon>Plectosphaerellaceae</taxon>
        <taxon>Verticillium</taxon>
    </lineage>
</organism>
<protein>
    <submittedName>
        <fullName evidence="2">Uncharacterized protein</fullName>
    </submittedName>
</protein>
<dbReference type="AlphaFoldDB" id="A0A0G4MWL1"/>
<name>A0A0G4MWL1_VERLO</name>
<keyword evidence="3" id="KW-1185">Reference proteome</keyword>
<feature type="region of interest" description="Disordered" evidence="1">
    <location>
        <begin position="1"/>
        <end position="66"/>
    </location>
</feature>
<feature type="non-terminal residue" evidence="2">
    <location>
        <position position="1"/>
    </location>
</feature>
<dbReference type="EMBL" id="CVQH01025613">
    <property type="protein sequence ID" value="CRK38603.1"/>
    <property type="molecule type" value="Genomic_DNA"/>
</dbReference>
<accession>A0A0G4MWL1</accession>
<reference evidence="2 3" key="1">
    <citation type="submission" date="2015-05" db="EMBL/GenBank/DDBJ databases">
        <authorList>
            <person name="Wang D.B."/>
            <person name="Wang M."/>
        </authorList>
    </citation>
    <scope>NUCLEOTIDE SEQUENCE [LARGE SCALE GENOMIC DNA]</scope>
    <source>
        <strain evidence="2">VL1</strain>
    </source>
</reference>
<evidence type="ECO:0000313" key="2">
    <source>
        <dbReference type="EMBL" id="CRK38603.1"/>
    </source>
</evidence>
<evidence type="ECO:0000313" key="3">
    <source>
        <dbReference type="Proteomes" id="UP000044602"/>
    </source>
</evidence>
<sequence length="66" mass="7136">HADPRAPRLPAQHGLRHLPQRIPARCVPGRARAPEPGLGRLSRRGARVGRPRDGGPGRAPRQGHAH</sequence>
<gene>
    <name evidence="2" type="ORF">BN1708_020562</name>
</gene>